<proteinExistence type="predicted"/>
<dbReference type="Proteomes" id="UP000510621">
    <property type="component" value="Chromosome"/>
</dbReference>
<keyword evidence="1" id="KW-0732">Signal</keyword>
<feature type="chain" id="PRO_5029782790" evidence="1">
    <location>
        <begin position="22"/>
        <end position="53"/>
    </location>
</feature>
<dbReference type="KEGG" id="this:HZT40_15660"/>
<protein>
    <submittedName>
        <fullName evidence="2">Uncharacterized protein</fullName>
    </submittedName>
</protein>
<name>A0A7L6AV30_9GAMM</name>
<dbReference type="EMBL" id="CP059265">
    <property type="protein sequence ID" value="QLQ32787.1"/>
    <property type="molecule type" value="Genomic_DNA"/>
</dbReference>
<sequence>MPSTRYILLFAPFLLAPQVQAGCSYYGSGTNNGNGNNGGYYIVSGLLPTWIPN</sequence>
<organism evidence="2 3">
    <name type="scientific">Candidatus Thiothrix singaporensis</name>
    <dbReference type="NCBI Taxonomy" id="2799669"/>
    <lineage>
        <taxon>Bacteria</taxon>
        <taxon>Pseudomonadati</taxon>
        <taxon>Pseudomonadota</taxon>
        <taxon>Gammaproteobacteria</taxon>
        <taxon>Thiotrichales</taxon>
        <taxon>Thiotrichaceae</taxon>
        <taxon>Thiothrix</taxon>
    </lineage>
</organism>
<accession>A0A7L6AV30</accession>
<dbReference type="AlphaFoldDB" id="A0A7L6AV30"/>
<keyword evidence="3" id="KW-1185">Reference proteome</keyword>
<reference evidence="2" key="1">
    <citation type="submission" date="2020-06" db="EMBL/GenBank/DDBJ databases">
        <title>Analysis procedures for assessing recovery of high quality, complete, closed genomes from Nanopore long read metagenome sequencing.</title>
        <authorList>
            <person name="Bessarab I."/>
            <person name="Arumugam K."/>
            <person name="Haryono M."/>
            <person name="Liu X."/>
            <person name="Roy S."/>
            <person name="Zuniga-Montanez R.E."/>
            <person name="Qiu G."/>
            <person name="Drautz-Moses D.I."/>
            <person name="Law Y.Y."/>
            <person name="Wuertz S."/>
            <person name="Lauro F.M."/>
            <person name="Huson D.H."/>
            <person name="Williams R.B."/>
        </authorList>
    </citation>
    <scope>NUCLEOTIDE SEQUENCE [LARGE SCALE GENOMIC DNA]</scope>
    <source>
        <strain evidence="2">SSD2</strain>
    </source>
</reference>
<evidence type="ECO:0000313" key="2">
    <source>
        <dbReference type="EMBL" id="QLQ32787.1"/>
    </source>
</evidence>
<feature type="signal peptide" evidence="1">
    <location>
        <begin position="1"/>
        <end position="21"/>
    </location>
</feature>
<gene>
    <name evidence="2" type="ORF">HZT40_15660</name>
</gene>
<evidence type="ECO:0000256" key="1">
    <source>
        <dbReference type="SAM" id="SignalP"/>
    </source>
</evidence>
<evidence type="ECO:0000313" key="3">
    <source>
        <dbReference type="Proteomes" id="UP000510621"/>
    </source>
</evidence>